<accession>A0A0D2HBL5</accession>
<dbReference type="Pfam" id="PF13229">
    <property type="entry name" value="Beta_helix"/>
    <property type="match status" value="1"/>
</dbReference>
<dbReference type="EMBL" id="KN846992">
    <property type="protein sequence ID" value="KIW90648.1"/>
    <property type="molecule type" value="Genomic_DNA"/>
</dbReference>
<evidence type="ECO:0000259" key="2">
    <source>
        <dbReference type="Pfam" id="PF13229"/>
    </source>
</evidence>
<feature type="signal peptide" evidence="1">
    <location>
        <begin position="1"/>
        <end position="29"/>
    </location>
</feature>
<evidence type="ECO:0000313" key="4">
    <source>
        <dbReference type="Proteomes" id="UP000053789"/>
    </source>
</evidence>
<keyword evidence="1" id="KW-0732">Signal</keyword>
<dbReference type="InterPro" id="IPR039448">
    <property type="entry name" value="Beta_helix"/>
</dbReference>
<dbReference type="Proteomes" id="UP000053789">
    <property type="component" value="Unassembled WGS sequence"/>
</dbReference>
<dbReference type="OrthoDB" id="3488255at2759"/>
<dbReference type="InterPro" id="IPR012334">
    <property type="entry name" value="Pectin_lyas_fold"/>
</dbReference>
<sequence length="362" mass="36955">MAVLVWDWNGKAALVLVSLCVLLTCPTAGGDWYGGAIRVKAGQSIQAAIDTAHPGQLILVAAATYAEQLTITTDGLRLVGKGAILVPPSSTVENTCSGLAGPETEAGICITGQDIELADFVVEHRKVLSVGQPVQGVLVTGFEVQGFSGLDIAVVGGQDVQVKGNTLYDGAQYGCLTVGSKNTHVDANNVASTGDPLFIGICMDDMSDVRVTKNHVAGYTVGLCIQTNGAYVYANEVADACYGAFVDPATTSAQVIGNHISNGNPFCASVPDGALIGIAMLGAFDTQVQANLVEGMTIAGTSNGSAAGIAILNDPVTGLVSANNSVVGNVLRNNDLDIFVETPGHGNVVEGNQCSTPAELCS</sequence>
<evidence type="ECO:0000256" key="1">
    <source>
        <dbReference type="SAM" id="SignalP"/>
    </source>
</evidence>
<feature type="chain" id="PRO_5002243550" description="Right handed beta helix domain-containing protein" evidence="1">
    <location>
        <begin position="30"/>
        <end position="362"/>
    </location>
</feature>
<dbReference type="InterPro" id="IPR011050">
    <property type="entry name" value="Pectin_lyase_fold/virulence"/>
</dbReference>
<name>A0A0D2HBL5_CLAB1</name>
<keyword evidence="4" id="KW-1185">Reference proteome</keyword>
<gene>
    <name evidence="3" type="ORF">Z519_08431</name>
</gene>
<dbReference type="SUPFAM" id="SSF51126">
    <property type="entry name" value="Pectin lyase-like"/>
    <property type="match status" value="1"/>
</dbReference>
<proteinExistence type="predicted"/>
<dbReference type="HOGENOM" id="CLU_054231_0_0_1"/>
<reference evidence="3" key="1">
    <citation type="submission" date="2015-01" db="EMBL/GenBank/DDBJ databases">
        <title>The Genome Sequence of Cladophialophora bantiana CBS 173.52.</title>
        <authorList>
            <consortium name="The Broad Institute Genomics Platform"/>
            <person name="Cuomo C."/>
            <person name="de Hoog S."/>
            <person name="Gorbushina A."/>
            <person name="Stielow B."/>
            <person name="Teixiera M."/>
            <person name="Abouelleil A."/>
            <person name="Chapman S.B."/>
            <person name="Priest M."/>
            <person name="Young S.K."/>
            <person name="Wortman J."/>
            <person name="Nusbaum C."/>
            <person name="Birren B."/>
        </authorList>
    </citation>
    <scope>NUCLEOTIDE SEQUENCE [LARGE SCALE GENOMIC DNA]</scope>
    <source>
        <strain evidence="3">CBS 173.52</strain>
    </source>
</reference>
<dbReference type="RefSeq" id="XP_016617317.1">
    <property type="nucleotide sequence ID" value="XM_016766159.1"/>
</dbReference>
<evidence type="ECO:0000313" key="3">
    <source>
        <dbReference type="EMBL" id="KIW90648.1"/>
    </source>
</evidence>
<dbReference type="AlphaFoldDB" id="A0A0D2HBL5"/>
<organism evidence="3 4">
    <name type="scientific">Cladophialophora bantiana (strain ATCC 10958 / CBS 173.52 / CDC B-1940 / NIH 8579)</name>
    <name type="common">Xylohypha bantiana</name>
    <dbReference type="NCBI Taxonomy" id="1442370"/>
    <lineage>
        <taxon>Eukaryota</taxon>
        <taxon>Fungi</taxon>
        <taxon>Dikarya</taxon>
        <taxon>Ascomycota</taxon>
        <taxon>Pezizomycotina</taxon>
        <taxon>Eurotiomycetes</taxon>
        <taxon>Chaetothyriomycetidae</taxon>
        <taxon>Chaetothyriales</taxon>
        <taxon>Herpotrichiellaceae</taxon>
        <taxon>Cladophialophora</taxon>
    </lineage>
</organism>
<dbReference type="InterPro" id="IPR006626">
    <property type="entry name" value="PbH1"/>
</dbReference>
<feature type="domain" description="Right handed beta helix" evidence="2">
    <location>
        <begin position="200"/>
        <end position="353"/>
    </location>
</feature>
<dbReference type="GeneID" id="27701359"/>
<protein>
    <recommendedName>
        <fullName evidence="2">Right handed beta helix domain-containing protein</fullName>
    </recommendedName>
</protein>
<dbReference type="Gene3D" id="2.160.20.10">
    <property type="entry name" value="Single-stranded right-handed beta-helix, Pectin lyase-like"/>
    <property type="match status" value="1"/>
</dbReference>
<dbReference type="SMART" id="SM00710">
    <property type="entry name" value="PbH1"/>
    <property type="match status" value="5"/>
</dbReference>
<dbReference type="VEuPathDB" id="FungiDB:Z519_08431"/>